<sequence>MSAFLGDDGSVACQTVVNHLGQYSIWPAGREVPDGWRASGFSGTRDACLAHIDAVWPEPISAYSKYKGE</sequence>
<dbReference type="EMBL" id="JAGINW010000001">
    <property type="protein sequence ID" value="MBP2329397.1"/>
    <property type="molecule type" value="Genomic_DNA"/>
</dbReference>
<dbReference type="PANTHER" id="PTHR38444">
    <property type="entry name" value="ENTEROBACTIN BIOSYNTHESIS PROTEIN YBDZ"/>
    <property type="match status" value="1"/>
</dbReference>
<accession>A0ABS4TYC3</accession>
<gene>
    <name evidence="2" type="ORF">JOF56_009782</name>
</gene>
<dbReference type="RefSeq" id="WP_209646196.1">
    <property type="nucleotide sequence ID" value="NZ_JAGINW010000001.1"/>
</dbReference>
<organism evidence="2 3">
    <name type="scientific">Kibdelosporangium banguiense</name>
    <dbReference type="NCBI Taxonomy" id="1365924"/>
    <lineage>
        <taxon>Bacteria</taxon>
        <taxon>Bacillati</taxon>
        <taxon>Actinomycetota</taxon>
        <taxon>Actinomycetes</taxon>
        <taxon>Pseudonocardiales</taxon>
        <taxon>Pseudonocardiaceae</taxon>
        <taxon>Kibdelosporangium</taxon>
    </lineage>
</organism>
<dbReference type="InterPro" id="IPR005153">
    <property type="entry name" value="MbtH-like_dom"/>
</dbReference>
<evidence type="ECO:0000259" key="1">
    <source>
        <dbReference type="SMART" id="SM00923"/>
    </source>
</evidence>
<name>A0ABS4TYC3_9PSEU</name>
<protein>
    <submittedName>
        <fullName evidence="2">MbtH protein</fullName>
    </submittedName>
</protein>
<dbReference type="Gene3D" id="3.90.820.10">
    <property type="entry name" value="Structural Genomics, Unknown Function 30-nov-00 1gh9 Mol_id"/>
    <property type="match status" value="1"/>
</dbReference>
<dbReference type="Proteomes" id="UP001519332">
    <property type="component" value="Unassembled WGS sequence"/>
</dbReference>
<proteinExistence type="predicted"/>
<evidence type="ECO:0000313" key="2">
    <source>
        <dbReference type="EMBL" id="MBP2329397.1"/>
    </source>
</evidence>
<feature type="domain" description="MbtH-like" evidence="1">
    <location>
        <begin position="2"/>
        <end position="54"/>
    </location>
</feature>
<comment type="caution">
    <text evidence="2">The sequence shown here is derived from an EMBL/GenBank/DDBJ whole genome shotgun (WGS) entry which is preliminary data.</text>
</comment>
<dbReference type="InterPro" id="IPR038020">
    <property type="entry name" value="MbtH-like_sf"/>
</dbReference>
<dbReference type="Pfam" id="PF03621">
    <property type="entry name" value="MbtH"/>
    <property type="match status" value="1"/>
</dbReference>
<dbReference type="PANTHER" id="PTHR38444:SF1">
    <property type="entry name" value="ENTEROBACTIN BIOSYNTHESIS PROTEIN YBDZ"/>
    <property type="match status" value="1"/>
</dbReference>
<dbReference type="InterPro" id="IPR037407">
    <property type="entry name" value="MLP_fam"/>
</dbReference>
<dbReference type="SMART" id="SM00923">
    <property type="entry name" value="MbtH"/>
    <property type="match status" value="1"/>
</dbReference>
<reference evidence="2 3" key="1">
    <citation type="submission" date="2021-03" db="EMBL/GenBank/DDBJ databases">
        <title>Sequencing the genomes of 1000 actinobacteria strains.</title>
        <authorList>
            <person name="Klenk H.-P."/>
        </authorList>
    </citation>
    <scope>NUCLEOTIDE SEQUENCE [LARGE SCALE GENOMIC DNA]</scope>
    <source>
        <strain evidence="2 3">DSM 46670</strain>
    </source>
</reference>
<dbReference type="SUPFAM" id="SSF160582">
    <property type="entry name" value="MbtH-like"/>
    <property type="match status" value="1"/>
</dbReference>
<evidence type="ECO:0000313" key="3">
    <source>
        <dbReference type="Proteomes" id="UP001519332"/>
    </source>
</evidence>
<keyword evidence="3" id="KW-1185">Reference proteome</keyword>